<gene>
    <name evidence="1" type="ORF">CJ263_15575</name>
</gene>
<organism evidence="1 2">
    <name type="scientific">Maribacter cobaltidurans</name>
    <dbReference type="NCBI Taxonomy" id="1178778"/>
    <lineage>
        <taxon>Bacteria</taxon>
        <taxon>Pseudomonadati</taxon>
        <taxon>Bacteroidota</taxon>
        <taxon>Flavobacteriia</taxon>
        <taxon>Flavobacteriales</taxon>
        <taxon>Flavobacteriaceae</taxon>
        <taxon>Maribacter</taxon>
    </lineage>
</organism>
<proteinExistence type="predicted"/>
<evidence type="ECO:0000313" key="2">
    <source>
        <dbReference type="Proteomes" id="UP000215244"/>
    </source>
</evidence>
<dbReference type="KEGG" id="marb:CJ263_15575"/>
<protein>
    <submittedName>
        <fullName evidence="1">Uncharacterized protein</fullName>
    </submittedName>
</protein>
<evidence type="ECO:0000313" key="1">
    <source>
        <dbReference type="EMBL" id="ASV31518.1"/>
    </source>
</evidence>
<dbReference type="RefSeq" id="WP_094998120.1">
    <property type="nucleotide sequence ID" value="NZ_BMJL01000015.1"/>
</dbReference>
<name>A0A223V985_9FLAO</name>
<dbReference type="Proteomes" id="UP000215244">
    <property type="component" value="Chromosome"/>
</dbReference>
<dbReference type="EMBL" id="CP022957">
    <property type="protein sequence ID" value="ASV31518.1"/>
    <property type="molecule type" value="Genomic_DNA"/>
</dbReference>
<reference evidence="1 2" key="1">
    <citation type="submission" date="2017-08" db="EMBL/GenBank/DDBJ databases">
        <title>The complete genome sequence of Maribacter sp. B1, isolated from deep-sea sediment.</title>
        <authorList>
            <person name="Wu Y.-H."/>
            <person name="Cheng H."/>
            <person name="Xu X.-W."/>
        </authorList>
    </citation>
    <scope>NUCLEOTIDE SEQUENCE [LARGE SCALE GENOMIC DNA]</scope>
    <source>
        <strain evidence="1 2">B1</strain>
    </source>
</reference>
<sequence length="297" mass="34582">MEQLLKKAFKIEIEAKQGSNFEEFVDELFLLKYGTENYIPIRGTRDKGNDGTILSEKKILACYAPKKYNKSDFEFKVLGSDKKEGDFPKYLNSWKEQFSNWEMLVNHEISPDQLSLIEGLEGNTSIRGIKQILHIIENDFTSNQRRKLATFLGIGEYFKQDYILDIVQDLLDGANKDDTIPFDKEDLTPPKEKIELNFNEQDWDGVNSEMMLVMKDFTTISNIISGYEDNEKDLIKRRVIEDYNKSGGDFKARLNNLTEQYTKQYSNLDDDGYRLNVRAILLYMFEQCLIGKKTSKE</sequence>
<keyword evidence="2" id="KW-1185">Reference proteome</keyword>
<dbReference type="OrthoDB" id="7067897at2"/>
<dbReference type="AlphaFoldDB" id="A0A223V985"/>
<accession>A0A223V985</accession>